<evidence type="ECO:0000313" key="2">
    <source>
        <dbReference type="Proteomes" id="UP001500751"/>
    </source>
</evidence>
<dbReference type="Proteomes" id="UP001500751">
    <property type="component" value="Unassembled WGS sequence"/>
</dbReference>
<protein>
    <submittedName>
        <fullName evidence="1">Uncharacterized protein</fullName>
    </submittedName>
</protein>
<proteinExistence type="predicted"/>
<comment type="caution">
    <text evidence="1">The sequence shown here is derived from an EMBL/GenBank/DDBJ whole genome shotgun (WGS) entry which is preliminary data.</text>
</comment>
<sequence length="143" mass="14911">MIVELLGGLIGGGFVGVRERRKRRARVAGLEQGEVVKVPCGLWHPAITRGQWGHGEATINSGLPTWAYSGIDRQYRLAGGALTLGGVREPTGREAWSSVNPELRIASIDVGGSGGFQLAVHPEELRFVLGALGISDAAGGTAG</sequence>
<keyword evidence="2" id="KW-1185">Reference proteome</keyword>
<reference evidence="2" key="1">
    <citation type="journal article" date="2019" name="Int. J. Syst. Evol. Microbiol.">
        <title>The Global Catalogue of Microorganisms (GCM) 10K type strain sequencing project: providing services to taxonomists for standard genome sequencing and annotation.</title>
        <authorList>
            <consortium name="The Broad Institute Genomics Platform"/>
            <consortium name="The Broad Institute Genome Sequencing Center for Infectious Disease"/>
            <person name="Wu L."/>
            <person name="Ma J."/>
        </authorList>
    </citation>
    <scope>NUCLEOTIDE SEQUENCE [LARGE SCALE GENOMIC DNA]</scope>
    <source>
        <strain evidence="2">JCM 16014</strain>
    </source>
</reference>
<gene>
    <name evidence="1" type="ORF">GCM10009839_34820</name>
</gene>
<dbReference type="EMBL" id="BAAAQN010000018">
    <property type="protein sequence ID" value="GAA2031846.1"/>
    <property type="molecule type" value="Genomic_DNA"/>
</dbReference>
<organism evidence="1 2">
    <name type="scientific">Catenulispora yoronensis</name>
    <dbReference type="NCBI Taxonomy" id="450799"/>
    <lineage>
        <taxon>Bacteria</taxon>
        <taxon>Bacillati</taxon>
        <taxon>Actinomycetota</taxon>
        <taxon>Actinomycetes</taxon>
        <taxon>Catenulisporales</taxon>
        <taxon>Catenulisporaceae</taxon>
        <taxon>Catenulispora</taxon>
    </lineage>
</organism>
<name>A0ABP5FQW7_9ACTN</name>
<accession>A0ABP5FQW7</accession>
<evidence type="ECO:0000313" key="1">
    <source>
        <dbReference type="EMBL" id="GAA2031846.1"/>
    </source>
</evidence>